<dbReference type="Pfam" id="PF03004">
    <property type="entry name" value="Transposase_24"/>
    <property type="match status" value="1"/>
</dbReference>
<evidence type="ECO:0000313" key="1">
    <source>
        <dbReference type="EMBL" id="RVW13108.1"/>
    </source>
</evidence>
<dbReference type="PANTHER" id="PTHR33018:SF31">
    <property type="entry name" value="TRANSPOSASE, PTTA_EN_SPM, PLANT"/>
    <property type="match status" value="1"/>
</dbReference>
<organism evidence="1 2">
    <name type="scientific">Vitis vinifera</name>
    <name type="common">Grape</name>
    <dbReference type="NCBI Taxonomy" id="29760"/>
    <lineage>
        <taxon>Eukaryota</taxon>
        <taxon>Viridiplantae</taxon>
        <taxon>Streptophyta</taxon>
        <taxon>Embryophyta</taxon>
        <taxon>Tracheophyta</taxon>
        <taxon>Spermatophyta</taxon>
        <taxon>Magnoliopsida</taxon>
        <taxon>eudicotyledons</taxon>
        <taxon>Gunneridae</taxon>
        <taxon>Pentapetalae</taxon>
        <taxon>rosids</taxon>
        <taxon>Vitales</taxon>
        <taxon>Vitaceae</taxon>
        <taxon>Viteae</taxon>
        <taxon>Vitis</taxon>
    </lineage>
</organism>
<dbReference type="Proteomes" id="UP000288805">
    <property type="component" value="Unassembled WGS sequence"/>
</dbReference>
<dbReference type="EMBL" id="QGNW01002665">
    <property type="protein sequence ID" value="RVW13108.1"/>
    <property type="molecule type" value="Genomic_DNA"/>
</dbReference>
<comment type="caution">
    <text evidence="1">The sequence shown here is derived from an EMBL/GenBank/DDBJ whole genome shotgun (WGS) entry which is preliminary data.</text>
</comment>
<sequence length="467" mass="53371">MTRKSMLIKNRSKGINLSIKYNLDGIFIGESVVHLTSYLGVLARTMVAITYKTWHVVPKELKDKLWDCIESMLTVKYILPFKDHPKLLKRPPIKYTFIRDEEWTMFVKDRLSENFKDYREVQKERRKKHIYNHHPSRKGYAGLEEEMMVASGLIETIDQSILWKKVREKKDGTFDEVAIPVIEKIDKLLKEFDENGRSVNGSNNILVEALGTPEYSGFIATSQEEQRRFQAEVLAKLSQVGVVTPHSDVRKCELAMGIKENKVGGRTIILECGPNYLVVADVPYDASAPLPIPIPGQTTTVGATIGYQVLWLAHLVSIHTPVLVTSKKGNKQTVNEVEVKFKSEKPQDIKNFEALVGLMLATSRTEPINFPNDVFGESFKTFLMKEDMDMIISSTKVSSNCILYYIWHLHRKLIDAKQVERYVFVNPVLVSKAGMGEGSKENRSRVIADRLRNTKHAEYMFIPYNPE</sequence>
<dbReference type="AlphaFoldDB" id="A0A438BQ71"/>
<dbReference type="InterPro" id="IPR038765">
    <property type="entry name" value="Papain-like_cys_pep_sf"/>
</dbReference>
<gene>
    <name evidence="1" type="ORF">CK203_108685</name>
</gene>
<dbReference type="InterPro" id="IPR004252">
    <property type="entry name" value="Probable_transposase_24"/>
</dbReference>
<reference evidence="1 2" key="1">
    <citation type="journal article" date="2018" name="PLoS Genet.">
        <title>Population sequencing reveals clonal diversity and ancestral inbreeding in the grapevine cultivar Chardonnay.</title>
        <authorList>
            <person name="Roach M.J."/>
            <person name="Johnson D.L."/>
            <person name="Bohlmann J."/>
            <person name="van Vuuren H.J."/>
            <person name="Jones S.J."/>
            <person name="Pretorius I.S."/>
            <person name="Schmidt S.A."/>
            <person name="Borneman A.R."/>
        </authorList>
    </citation>
    <scope>NUCLEOTIDE SEQUENCE [LARGE SCALE GENOMIC DNA]</scope>
    <source>
        <strain evidence="2">cv. Chardonnay</strain>
        <tissue evidence="1">Leaf</tissue>
    </source>
</reference>
<dbReference type="SUPFAM" id="SSF54001">
    <property type="entry name" value="Cysteine proteinases"/>
    <property type="match status" value="1"/>
</dbReference>
<proteinExistence type="predicted"/>
<accession>A0A438BQ71</accession>
<protein>
    <submittedName>
        <fullName evidence="1">Uncharacterized protein</fullName>
    </submittedName>
</protein>
<dbReference type="PANTHER" id="PTHR33018">
    <property type="entry name" value="OS10G0338966 PROTEIN-RELATED"/>
    <property type="match status" value="1"/>
</dbReference>
<evidence type="ECO:0000313" key="2">
    <source>
        <dbReference type="Proteomes" id="UP000288805"/>
    </source>
</evidence>
<name>A0A438BQ71_VITVI</name>